<dbReference type="Proteomes" id="UP000435138">
    <property type="component" value="Unassembled WGS sequence"/>
</dbReference>
<accession>A0A6A8ABU6</accession>
<reference evidence="1 2" key="1">
    <citation type="submission" date="2019-11" db="EMBL/GenBank/DDBJ databases">
        <title>Genome analysis of Rhizobacterium cereale a novel genus and species isolated from maize roots in North Spain.</title>
        <authorList>
            <person name="Menendez E."/>
            <person name="Flores-Felix J.D."/>
            <person name="Ramirez-Bahena M.-H."/>
            <person name="Igual J.M."/>
            <person name="Garcia-Fraile P."/>
            <person name="Peix A."/>
            <person name="Velazquez E."/>
        </authorList>
    </citation>
    <scope>NUCLEOTIDE SEQUENCE [LARGE SCALE GENOMIC DNA]</scope>
    <source>
        <strain evidence="1 2">RZME27</strain>
    </source>
</reference>
<protein>
    <submittedName>
        <fullName evidence="1">Uncharacterized protein</fullName>
    </submittedName>
</protein>
<proteinExistence type="predicted"/>
<name>A0A6A8ABU6_9HYPH</name>
<evidence type="ECO:0000313" key="2">
    <source>
        <dbReference type="Proteomes" id="UP000435138"/>
    </source>
</evidence>
<dbReference type="AlphaFoldDB" id="A0A6A8ABU6"/>
<dbReference type="EMBL" id="WIXI01000047">
    <property type="protein sequence ID" value="MQY48204.1"/>
    <property type="molecule type" value="Genomic_DNA"/>
</dbReference>
<sequence length="58" mass="6578">MAIEKPTEEQLNEVLDIIHDIAARVSSEEDIPREVAVALDEIIALSRYESNVTNSKRR</sequence>
<comment type="caution">
    <text evidence="1">The sequence shown here is derived from an EMBL/GenBank/DDBJ whole genome shotgun (WGS) entry which is preliminary data.</text>
</comment>
<keyword evidence="2" id="KW-1185">Reference proteome</keyword>
<gene>
    <name evidence="1" type="ORF">GAO09_19400</name>
</gene>
<evidence type="ECO:0000313" key="1">
    <source>
        <dbReference type="EMBL" id="MQY48204.1"/>
    </source>
</evidence>
<dbReference type="RefSeq" id="WP_153356172.1">
    <property type="nucleotide sequence ID" value="NZ_WIXI01000047.1"/>
</dbReference>
<organism evidence="1 2">
    <name type="scientific">Endobacterium cereale</name>
    <dbReference type="NCBI Taxonomy" id="2663029"/>
    <lineage>
        <taxon>Bacteria</taxon>
        <taxon>Pseudomonadati</taxon>
        <taxon>Pseudomonadota</taxon>
        <taxon>Alphaproteobacteria</taxon>
        <taxon>Hyphomicrobiales</taxon>
        <taxon>Rhizobiaceae</taxon>
        <taxon>Endobacterium</taxon>
    </lineage>
</organism>